<dbReference type="EMBL" id="FNEN01000008">
    <property type="protein sequence ID" value="SDI91310.1"/>
    <property type="molecule type" value="Genomic_DNA"/>
</dbReference>
<keyword evidence="2" id="KW-1185">Reference proteome</keyword>
<evidence type="ECO:0008006" key="3">
    <source>
        <dbReference type="Google" id="ProtNLM"/>
    </source>
</evidence>
<evidence type="ECO:0000313" key="2">
    <source>
        <dbReference type="Proteomes" id="UP000198853"/>
    </source>
</evidence>
<accession>A0A1G8PHM2</accession>
<reference evidence="1 2" key="1">
    <citation type="submission" date="2016-10" db="EMBL/GenBank/DDBJ databases">
        <authorList>
            <person name="de Groot N.N."/>
        </authorList>
    </citation>
    <scope>NUCLEOTIDE SEQUENCE [LARGE SCALE GENOMIC DNA]</scope>
    <source>
        <strain evidence="1 2">DSM 21771</strain>
    </source>
</reference>
<proteinExistence type="predicted"/>
<dbReference type="RefSeq" id="WP_245723139.1">
    <property type="nucleotide sequence ID" value="NZ_FNEN01000008.1"/>
</dbReference>
<evidence type="ECO:0000313" key="1">
    <source>
        <dbReference type="EMBL" id="SDI91310.1"/>
    </source>
</evidence>
<dbReference type="Proteomes" id="UP000198853">
    <property type="component" value="Unassembled WGS sequence"/>
</dbReference>
<dbReference type="AlphaFoldDB" id="A0A1G8PHM2"/>
<sequence length="267" mass="29702">MKIKYWALVGVLYVAVVIGGYTAITGENPLESTDMHTDHANAEETDEASDVHTDVTYNDDEVRVQLEDIHGTVPELEETHEEEMHLIIVSNDLEDYIHLHPERAEDGIYTAPTDLENGHYQAFVDMAPKDRNYVVQPNDLQVGEGEQVSPSASLSASEDLTQEINGKTVTLETEGLSTSDTANLDFDLHGEEPEPYLGALGHVVILDENAETFIHVHPTSDHATTFETHIDQPGLYKAWAEFKYEDTGVIAFPFTFQVDEGEGDHHV</sequence>
<protein>
    <recommendedName>
        <fullName evidence="3">Secreted protein</fullName>
    </recommendedName>
</protein>
<name>A0A1G8PHM2_9BACI</name>
<organism evidence="1 2">
    <name type="scientific">Natribacillus halophilus</name>
    <dbReference type="NCBI Taxonomy" id="549003"/>
    <lineage>
        <taxon>Bacteria</taxon>
        <taxon>Bacillati</taxon>
        <taxon>Bacillota</taxon>
        <taxon>Bacilli</taxon>
        <taxon>Bacillales</taxon>
        <taxon>Bacillaceae</taxon>
        <taxon>Natribacillus</taxon>
    </lineage>
</organism>
<gene>
    <name evidence="1" type="ORF">SAMN04488123_108118</name>
</gene>